<dbReference type="STRING" id="1531966.A0A0A1TIC1"/>
<keyword evidence="11" id="KW-1185">Reference proteome</keyword>
<evidence type="ECO:0000256" key="8">
    <source>
        <dbReference type="ARBA" id="ARBA00045608"/>
    </source>
</evidence>
<dbReference type="GO" id="GO:0006465">
    <property type="term" value="P:signal peptide processing"/>
    <property type="evidence" value="ECO:0007669"/>
    <property type="project" value="InterPro"/>
</dbReference>
<evidence type="ECO:0000256" key="6">
    <source>
        <dbReference type="ARBA" id="ARBA00022989"/>
    </source>
</evidence>
<evidence type="ECO:0000256" key="2">
    <source>
        <dbReference type="ARBA" id="ARBA00007324"/>
    </source>
</evidence>
<feature type="transmembrane region" description="Helical" evidence="9">
    <location>
        <begin position="66"/>
        <end position="88"/>
    </location>
</feature>
<comment type="subcellular location">
    <subcellularLocation>
        <location evidence="1">Endoplasmic reticulum membrane</location>
        <topology evidence="1">Multi-pass membrane protein</topology>
    </subcellularLocation>
</comment>
<evidence type="ECO:0000256" key="9">
    <source>
        <dbReference type="SAM" id="Phobius"/>
    </source>
</evidence>
<feature type="transmembrane region" description="Helical" evidence="9">
    <location>
        <begin position="40"/>
        <end position="60"/>
    </location>
</feature>
<gene>
    <name evidence="10" type="ORF">VHEMI05959</name>
</gene>
<dbReference type="GO" id="GO:0005787">
    <property type="term" value="C:signal peptidase complex"/>
    <property type="evidence" value="ECO:0007669"/>
    <property type="project" value="InterPro"/>
</dbReference>
<keyword evidence="4 9" id="KW-0812">Transmembrane</keyword>
<proteinExistence type="inferred from homology"/>
<keyword evidence="7 9" id="KW-0472">Membrane</keyword>
<dbReference type="Pfam" id="PF06703">
    <property type="entry name" value="SPC25"/>
    <property type="match status" value="1"/>
</dbReference>
<dbReference type="HOGENOM" id="CLU_089740_0_0_1"/>
<reference evidence="10 11" key="1">
    <citation type="journal article" date="2015" name="Genome Announc.">
        <title>Draft Genome Sequence and Gene Annotation of the Entomopathogenic Fungus Verticillium hemipterigenum.</title>
        <authorList>
            <person name="Horn F."/>
            <person name="Habel A."/>
            <person name="Scharf D.H."/>
            <person name="Dworschak J."/>
            <person name="Brakhage A.A."/>
            <person name="Guthke R."/>
            <person name="Hertweck C."/>
            <person name="Linde J."/>
        </authorList>
    </citation>
    <scope>NUCLEOTIDE SEQUENCE [LARGE SCALE GENOMIC DNA]</scope>
</reference>
<evidence type="ECO:0000256" key="7">
    <source>
        <dbReference type="ARBA" id="ARBA00023136"/>
    </source>
</evidence>
<comment type="similarity">
    <text evidence="2">Belongs to the SPCS2 family.</text>
</comment>
<dbReference type="PANTHER" id="PTHR13085:SF0">
    <property type="entry name" value="SIGNAL PEPTIDASE COMPLEX SUBUNIT 2"/>
    <property type="match status" value="1"/>
</dbReference>
<evidence type="ECO:0000256" key="5">
    <source>
        <dbReference type="ARBA" id="ARBA00022824"/>
    </source>
</evidence>
<organism evidence="10 11">
    <name type="scientific">[Torrubiella] hemipterigena</name>
    <dbReference type="NCBI Taxonomy" id="1531966"/>
    <lineage>
        <taxon>Eukaryota</taxon>
        <taxon>Fungi</taxon>
        <taxon>Dikarya</taxon>
        <taxon>Ascomycota</taxon>
        <taxon>Pezizomycotina</taxon>
        <taxon>Sordariomycetes</taxon>
        <taxon>Hypocreomycetidae</taxon>
        <taxon>Hypocreales</taxon>
        <taxon>Clavicipitaceae</taxon>
        <taxon>Clavicipitaceae incertae sedis</taxon>
        <taxon>'Torrubiella' clade</taxon>
    </lineage>
</organism>
<dbReference type="PANTHER" id="PTHR13085">
    <property type="entry name" value="MICROSOMAL SIGNAL PEPTIDASE 25 KDA SUBUNIT"/>
    <property type="match status" value="1"/>
</dbReference>
<evidence type="ECO:0000313" key="11">
    <source>
        <dbReference type="Proteomes" id="UP000039046"/>
    </source>
</evidence>
<comment type="function">
    <text evidence="8">Component of the signal peptidase complex (SPC) which catalyzes the cleavage of N-terminal signal sequences from nascent proteins as they are translocated into the lumen of the endoplasmic reticulum. Enhances the enzymatic activity of SPC and facilitates the interactions between different components of the translocation site.</text>
</comment>
<dbReference type="OrthoDB" id="29558at2759"/>
<keyword evidence="6 9" id="KW-1133">Transmembrane helix</keyword>
<name>A0A0A1TIC1_9HYPO</name>
<dbReference type="InterPro" id="IPR009582">
    <property type="entry name" value="Spc2/SPCS2"/>
</dbReference>
<keyword evidence="5" id="KW-0256">Endoplasmic reticulum</keyword>
<evidence type="ECO:0000256" key="3">
    <source>
        <dbReference type="ARBA" id="ARBA00017057"/>
    </source>
</evidence>
<evidence type="ECO:0000256" key="4">
    <source>
        <dbReference type="ARBA" id="ARBA00022692"/>
    </source>
</evidence>
<dbReference type="AlphaFoldDB" id="A0A0A1TIC1"/>
<accession>A0A0A1TIC1</accession>
<protein>
    <recommendedName>
        <fullName evidence="3">Signal peptidase complex subunit 2</fullName>
    </recommendedName>
</protein>
<sequence length="213" mass="23226">MASEKISLYNLADLKNTSDDVIPNYLNSLKFKQTFHLQDVRLALGYSAFIVAALCFAWDYKLGWDSTKWFTAGAVVIYGILNGGLTLWMQYVEKDVIYEGIAPSGESVTIATSTKKNVPVYNITITVKPKNGKAQTITLAEPFSGWFDELGHFVAIPFQQMFATAVPAIGKLDPKRVKVSKESMGADAGMLDAVLAASSNDAGDAEGSRRRKA</sequence>
<evidence type="ECO:0000256" key="1">
    <source>
        <dbReference type="ARBA" id="ARBA00004477"/>
    </source>
</evidence>
<dbReference type="Proteomes" id="UP000039046">
    <property type="component" value="Unassembled WGS sequence"/>
</dbReference>
<dbReference type="EMBL" id="CDHN01000003">
    <property type="protein sequence ID" value="CEJ90158.1"/>
    <property type="molecule type" value="Genomic_DNA"/>
</dbReference>
<dbReference type="GO" id="GO:0045047">
    <property type="term" value="P:protein targeting to ER"/>
    <property type="evidence" value="ECO:0007669"/>
    <property type="project" value="TreeGrafter"/>
</dbReference>
<evidence type="ECO:0000313" key="10">
    <source>
        <dbReference type="EMBL" id="CEJ90158.1"/>
    </source>
</evidence>